<dbReference type="RefSeq" id="WP_034580330.1">
    <property type="nucleotide sequence ID" value="NZ_CAMCCI010000133.1"/>
</dbReference>
<name>A0A099V591_9HELI</name>
<accession>A0A099V591</accession>
<sequence length="87" mass="10414">MKTIFYIRNVMQNDYSMQILKKLFCEKDIIFCLSVLYPTYQKESAQKLNELIENELARTRAESQNIDILEITRKHLKNIMCILPNKE</sequence>
<proteinExistence type="predicted"/>
<evidence type="ECO:0000313" key="2">
    <source>
        <dbReference type="Proteomes" id="UP000029857"/>
    </source>
</evidence>
<reference evidence="1 2" key="1">
    <citation type="journal article" date="2014" name="Genome Announc.">
        <title>Draft genome sequences of eight enterohepatic helicobacter species isolated from both laboratory and wild rodents.</title>
        <authorList>
            <person name="Sheh A."/>
            <person name="Shen Z."/>
            <person name="Fox J.G."/>
        </authorList>
    </citation>
    <scope>NUCLEOTIDE SEQUENCE [LARGE SCALE GENOMIC DNA]</scope>
    <source>
        <strain evidence="1 2">ATCC 49320</strain>
    </source>
</reference>
<dbReference type="EMBL" id="JRPJ02000070">
    <property type="protein sequence ID" value="TLE07892.1"/>
    <property type="molecule type" value="Genomic_DNA"/>
</dbReference>
<evidence type="ECO:0000313" key="1">
    <source>
        <dbReference type="EMBL" id="TLE07892.1"/>
    </source>
</evidence>
<organism evidence="1 2">
    <name type="scientific">Helicobacter bilis</name>
    <dbReference type="NCBI Taxonomy" id="37372"/>
    <lineage>
        <taxon>Bacteria</taxon>
        <taxon>Pseudomonadati</taxon>
        <taxon>Campylobacterota</taxon>
        <taxon>Epsilonproteobacteria</taxon>
        <taxon>Campylobacterales</taxon>
        <taxon>Helicobacteraceae</taxon>
        <taxon>Helicobacter</taxon>
    </lineage>
</organism>
<protein>
    <submittedName>
        <fullName evidence="1">Uncharacterized protein</fullName>
    </submittedName>
</protein>
<dbReference type="AlphaFoldDB" id="A0A099V591"/>
<gene>
    <name evidence="1" type="ORF">LS79_010915</name>
</gene>
<comment type="caution">
    <text evidence="1">The sequence shown here is derived from an EMBL/GenBank/DDBJ whole genome shotgun (WGS) entry which is preliminary data.</text>
</comment>
<dbReference type="Proteomes" id="UP000029857">
    <property type="component" value="Unassembled WGS sequence"/>
</dbReference>